<evidence type="ECO:0000313" key="1">
    <source>
        <dbReference type="EMBL" id="MFD2840093.1"/>
    </source>
</evidence>
<dbReference type="RefSeq" id="WP_377465756.1">
    <property type="nucleotide sequence ID" value="NZ_JBHUOP010000002.1"/>
</dbReference>
<reference evidence="2" key="1">
    <citation type="journal article" date="2019" name="Int. J. Syst. Evol. Microbiol.">
        <title>The Global Catalogue of Microorganisms (GCM) 10K type strain sequencing project: providing services to taxonomists for standard genome sequencing and annotation.</title>
        <authorList>
            <consortium name="The Broad Institute Genomics Platform"/>
            <consortium name="The Broad Institute Genome Sequencing Center for Infectious Disease"/>
            <person name="Wu L."/>
            <person name="Ma J."/>
        </authorList>
    </citation>
    <scope>NUCLEOTIDE SEQUENCE [LARGE SCALE GENOMIC DNA]</scope>
    <source>
        <strain evidence="2">KCTC 33576</strain>
    </source>
</reference>
<protein>
    <submittedName>
        <fullName evidence="1">Uncharacterized protein</fullName>
    </submittedName>
</protein>
<proteinExistence type="predicted"/>
<dbReference type="EMBL" id="JBHUOP010000002">
    <property type="protein sequence ID" value="MFD2840093.1"/>
    <property type="molecule type" value="Genomic_DNA"/>
</dbReference>
<name>A0ABW5XDX7_9MICO</name>
<gene>
    <name evidence="1" type="ORF">ACFSYH_05860</name>
</gene>
<keyword evidence="2" id="KW-1185">Reference proteome</keyword>
<comment type="caution">
    <text evidence="1">The sequence shown here is derived from an EMBL/GenBank/DDBJ whole genome shotgun (WGS) entry which is preliminary data.</text>
</comment>
<dbReference type="Proteomes" id="UP001597391">
    <property type="component" value="Unassembled WGS sequence"/>
</dbReference>
<organism evidence="1 2">
    <name type="scientific">Populibacterium corticicola</name>
    <dbReference type="NCBI Taxonomy" id="1812826"/>
    <lineage>
        <taxon>Bacteria</taxon>
        <taxon>Bacillati</taxon>
        <taxon>Actinomycetota</taxon>
        <taxon>Actinomycetes</taxon>
        <taxon>Micrococcales</taxon>
        <taxon>Jonesiaceae</taxon>
        <taxon>Populibacterium</taxon>
    </lineage>
</organism>
<accession>A0ABW5XDX7</accession>
<evidence type="ECO:0000313" key="2">
    <source>
        <dbReference type="Proteomes" id="UP001597391"/>
    </source>
</evidence>
<sequence length="153" mass="16068">MAKTITFVDGQILTAADLNTTTPEVPNTGDPVDTGWVTNGLDIVAAEGWEIVAYALRRTSMSVTGQVILNRTGATITPNAAGNFTDSLMFTLPLGWRNANILTPPIMAFQSGVKSAFGRMNPNSGNAVLTHGIPGVTVDNAAAWYVPLNHLAG</sequence>